<dbReference type="EMBL" id="FNVQ01000007">
    <property type="protein sequence ID" value="SEG86420.1"/>
    <property type="molecule type" value="Genomic_DNA"/>
</dbReference>
<dbReference type="PANTHER" id="PTHR22602">
    <property type="entry name" value="TRANSFERASE CAF17, MITOCHONDRIAL-RELATED"/>
    <property type="match status" value="1"/>
</dbReference>
<keyword evidence="2" id="KW-1185">Reference proteome</keyword>
<dbReference type="PANTHER" id="PTHR22602:SF0">
    <property type="entry name" value="TRANSFERASE CAF17, MITOCHONDRIAL-RELATED"/>
    <property type="match status" value="1"/>
</dbReference>
<name>A0A1H6DM73_9GAMM</name>
<dbReference type="OrthoDB" id="9796287at2"/>
<dbReference type="Gene3D" id="3.30.70.1400">
    <property type="entry name" value="Aminomethyltransferase beta-barrel domains"/>
    <property type="match status" value="1"/>
</dbReference>
<evidence type="ECO:0000313" key="2">
    <source>
        <dbReference type="Proteomes" id="UP000236745"/>
    </source>
</evidence>
<dbReference type="SUPFAM" id="SSF101790">
    <property type="entry name" value="Aminomethyltransferase beta-barrel domain"/>
    <property type="match status" value="1"/>
</dbReference>
<reference evidence="1 2" key="1">
    <citation type="submission" date="2016-10" db="EMBL/GenBank/DDBJ databases">
        <authorList>
            <person name="de Groot N.N."/>
        </authorList>
    </citation>
    <scope>NUCLEOTIDE SEQUENCE [LARGE SCALE GENOMIC DNA]</scope>
    <source>
        <strain evidence="1 2">DSM 22012</strain>
    </source>
</reference>
<dbReference type="InterPro" id="IPR029043">
    <property type="entry name" value="GcvT/YgfZ_C"/>
</dbReference>
<dbReference type="Proteomes" id="UP000236745">
    <property type="component" value="Unassembled WGS sequence"/>
</dbReference>
<accession>A0A1H6DM73</accession>
<organism evidence="1 2">
    <name type="scientific">Marinobacterium lutimaris</name>
    <dbReference type="NCBI Taxonomy" id="568106"/>
    <lineage>
        <taxon>Bacteria</taxon>
        <taxon>Pseudomonadati</taxon>
        <taxon>Pseudomonadota</taxon>
        <taxon>Gammaproteobacteria</taxon>
        <taxon>Oceanospirillales</taxon>
        <taxon>Oceanospirillaceae</taxon>
        <taxon>Marinobacterium</taxon>
    </lineage>
</organism>
<dbReference type="Gene3D" id="3.30.70.1630">
    <property type="match status" value="1"/>
</dbReference>
<protein>
    <submittedName>
        <fullName evidence="1">Uncharacterized protein</fullName>
    </submittedName>
</protein>
<dbReference type="GO" id="GO:0016226">
    <property type="term" value="P:iron-sulfur cluster assembly"/>
    <property type="evidence" value="ECO:0007669"/>
    <property type="project" value="TreeGrafter"/>
</dbReference>
<dbReference type="Gene3D" id="2.40.30.160">
    <property type="match status" value="1"/>
</dbReference>
<dbReference type="InterPro" id="IPR045179">
    <property type="entry name" value="YgfZ/GcvT"/>
</dbReference>
<dbReference type="SUPFAM" id="SSF103025">
    <property type="entry name" value="Folate-binding domain"/>
    <property type="match status" value="1"/>
</dbReference>
<sequence length="345" mass="37109">MTTAWQDKLQTLGYTFDDQGVATAAAPFSGEGAALVPLTHQRIISINGPDAQKFLQGQLSCDMAEVNRIGSRLGSHCNIKGHMISLFRVIRQSAEAMHLRSDASIADKALTTLKKYIIFSKAEATLNDSLVGVGLFGAGAETLATKVVASLPEEVDGVSVDNDALVVKLPGENRFECWLPADQALELLDSLGTDATLASTDDWTLQEVRAGVPDLRADTSEAFIPQMTNLQALSGVSFTKGCYTGQEVVTRLQHRGILKKPMYRASVSSSERPQPGQALHSEAKENVGQVVIAAPTGGDNYELLAVITKEQADNSTVHLESANGPELSLLELPYTLDPRLFESKR</sequence>
<dbReference type="AlphaFoldDB" id="A0A1H6DM73"/>
<dbReference type="InterPro" id="IPR017703">
    <property type="entry name" value="YgfZ/GCV_T_CS"/>
</dbReference>
<dbReference type="NCBIfam" id="TIGR03317">
    <property type="entry name" value="ygfZ_signature"/>
    <property type="match status" value="1"/>
</dbReference>
<proteinExistence type="predicted"/>
<evidence type="ECO:0000313" key="1">
    <source>
        <dbReference type="EMBL" id="SEG86420.1"/>
    </source>
</evidence>
<gene>
    <name evidence="1" type="ORF">SAMN05444390_107189</name>
</gene>
<dbReference type="RefSeq" id="WP_104005646.1">
    <property type="nucleotide sequence ID" value="NZ_FNVQ01000007.1"/>
</dbReference>